<dbReference type="PANTHER" id="PTHR36924:SF1">
    <property type="entry name" value="ANTITOXIN HIGA-1"/>
    <property type="match status" value="1"/>
</dbReference>
<proteinExistence type="predicted"/>
<accession>A0A1H4WUS6</accession>
<dbReference type="InterPro" id="IPR013430">
    <property type="entry name" value="Toxin_antidote_HigA"/>
</dbReference>
<dbReference type="SUPFAM" id="SSF47413">
    <property type="entry name" value="lambda repressor-like DNA-binding domains"/>
    <property type="match status" value="1"/>
</dbReference>
<dbReference type="PROSITE" id="PS50943">
    <property type="entry name" value="HTH_CROC1"/>
    <property type="match status" value="1"/>
</dbReference>
<keyword evidence="1" id="KW-0238">DNA-binding</keyword>
<evidence type="ECO:0000313" key="4">
    <source>
        <dbReference type="Proteomes" id="UP000198982"/>
    </source>
</evidence>
<reference evidence="4" key="1">
    <citation type="submission" date="2016-10" db="EMBL/GenBank/DDBJ databases">
        <authorList>
            <person name="Varghese N."/>
            <person name="Submissions S."/>
        </authorList>
    </citation>
    <scope>NUCLEOTIDE SEQUENCE [LARGE SCALE GENOMIC DNA]</scope>
    <source>
        <strain evidence="4">DSM 9751</strain>
    </source>
</reference>
<dbReference type="NCBIfam" id="TIGR02607">
    <property type="entry name" value="antidote_HigA"/>
    <property type="match status" value="1"/>
</dbReference>
<feature type="domain" description="HTH cro/C1-type" evidence="2">
    <location>
        <begin position="22"/>
        <end position="69"/>
    </location>
</feature>
<dbReference type="EMBL" id="FNTJ01000002">
    <property type="protein sequence ID" value="SEC97086.1"/>
    <property type="molecule type" value="Genomic_DNA"/>
</dbReference>
<evidence type="ECO:0000259" key="2">
    <source>
        <dbReference type="PROSITE" id="PS50943"/>
    </source>
</evidence>
<dbReference type="Proteomes" id="UP000198982">
    <property type="component" value="Unassembled WGS sequence"/>
</dbReference>
<dbReference type="PANTHER" id="PTHR36924">
    <property type="entry name" value="ANTITOXIN HIGA-1"/>
    <property type="match status" value="1"/>
</dbReference>
<dbReference type="CDD" id="cd00093">
    <property type="entry name" value="HTH_XRE"/>
    <property type="match status" value="1"/>
</dbReference>
<sequence>MEKKDTSPHPGHWVRDNILKPRKLTVTEAAKLIGISRPGVSNFLNAKVSATPDMAARLERVFGVPATDILNLQNSFDSHAAKTGAATASARAYVAPFLSITGNDISDWFSKTIAARTQLSVLLRTLVNSTGDNLEKVDFPGNDDAERPGWDGFIKASSGTPWIPEGVSGWEFGVNVDIKGKADGDFSKSVKAIEKADRENTTFVFVTPRRWPGKTAWVTAMQAKGLWKDVRAYDVSDLEQWMETSIAAQTWFANQTERPSKGVRTLEKCWTDWANVATPPLHPSLFSTPIDVWRSRIKSFLSKCDSEPLIITADSVEEAIAFLSQMFSEPEFHTHKDQVLVFDECGVLPHLAQSTTNFIAVAHTRNVEREFGPYSGSLRTIVVYPRNAANANPNIILEPLGYEAFNKALEAMNKGRDDINRFTNASGRSLTVLRRVLSTIPAIKTPTWAVNHQTASDLVPLVLLGTWDTRNDADHTALSLLANDLSFDALERRVQELLLLNDSPMWSLGNYRGVISKIDSLFAISGSVTLGDLNHFFEIAKIVLGEDDPALDLPEKDRWAAAIHGKKREFSSALRNGISETLVLLAVNGKHLFGQRLGFDGEVAAARLVSELLEPLETRKLEANDRDLPLYAEAAPKEFLSIIERDLRSDMPCTMDLLHPVAPDPFASPKRTGLLWALEGLAWNPATFPRAVKILGRLAEIKIHDNWGNKPISSLGSIFRAWMPQTAADHALRLKAMHMLMEKHPSVGWEICLQQFGDFGSRVGDYTHKPKWRPDGYGFGEPFSTWEPINNFVREMVNIALSRPSYTVDMICDLIARLHALSVEDQEKVWKLIGEWRIAGATDADIARVREKIRVTVLSRRRRKTARDEVAQAMLTKIAKDVYASMEPTDVVNKHEWLFRQGWVDESADELSSEELDFEARERRIEKLRLEALSEIVSTNGLNGVFDLAAKGNSHRQIGWYLTRGILQAEQIGELVLQCIGKGNENPSYYSIASGVLRGLDQEQHTTLFMNLLNEISENDALQMLLLSRYCRETWSLLDQLSSNAQGRYWRDVVPEFVLDAPDQNNEGIMNLLSAGRPRAAFSSVHFKLDEVRPELLVKMLSGISKESNDKGGEYQLQSYEVQQAFKLLDRNPDVPIEEKAGLEFMFIDVLASSLRGGDGHQIPNLERYVEDHPEIFVQAITWTYKRSTPGSDPSESSTEEGRQRLAKQGYRLLTALERIPGEDEAIEELAREKLSEWIATVRQRCFELDRSEIADICLGKLLSHAPVGKDGVWPNEVVRDVMEELGSEEISQGAHTGLYNSRGAHWRGEGGGQERELAAKYHRWAEALNFSHPFVSSSLLTSMVETYEHEAERQDTEAGIRRRLRH</sequence>
<dbReference type="InterPro" id="IPR001387">
    <property type="entry name" value="Cro/C1-type_HTH"/>
</dbReference>
<dbReference type="GO" id="GO:0003677">
    <property type="term" value="F:DNA binding"/>
    <property type="evidence" value="ECO:0007669"/>
    <property type="project" value="UniProtKB-KW"/>
</dbReference>
<organism evidence="3 4">
    <name type="scientific">Pseudomonas saponiphila</name>
    <dbReference type="NCBI Taxonomy" id="556534"/>
    <lineage>
        <taxon>Bacteria</taxon>
        <taxon>Pseudomonadati</taxon>
        <taxon>Pseudomonadota</taxon>
        <taxon>Gammaproteobacteria</taxon>
        <taxon>Pseudomonadales</taxon>
        <taxon>Pseudomonadaceae</taxon>
        <taxon>Pseudomonas</taxon>
    </lineage>
</organism>
<gene>
    <name evidence="3" type="ORF">SAMN05216178_5621</name>
</gene>
<dbReference type="Gene3D" id="1.10.260.40">
    <property type="entry name" value="lambda repressor-like DNA-binding domains"/>
    <property type="match status" value="1"/>
</dbReference>
<protein>
    <submittedName>
        <fullName evidence="3">Addiction module antidote protein, HigA family</fullName>
    </submittedName>
</protein>
<dbReference type="RefSeq" id="WP_092319526.1">
    <property type="nucleotide sequence ID" value="NZ_FNTJ01000002.1"/>
</dbReference>
<keyword evidence="4" id="KW-1185">Reference proteome</keyword>
<evidence type="ECO:0000256" key="1">
    <source>
        <dbReference type="ARBA" id="ARBA00023125"/>
    </source>
</evidence>
<dbReference type="SMART" id="SM00530">
    <property type="entry name" value="HTH_XRE"/>
    <property type="match status" value="1"/>
</dbReference>
<dbReference type="Pfam" id="PF01381">
    <property type="entry name" value="HTH_3"/>
    <property type="match status" value="1"/>
</dbReference>
<dbReference type="InterPro" id="IPR010982">
    <property type="entry name" value="Lambda_DNA-bd_dom_sf"/>
</dbReference>
<name>A0A1H4WUS6_9PSED</name>
<evidence type="ECO:0000313" key="3">
    <source>
        <dbReference type="EMBL" id="SEC97086.1"/>
    </source>
</evidence>